<dbReference type="InterPro" id="IPR013083">
    <property type="entry name" value="Znf_RING/FYVE/PHD"/>
</dbReference>
<evidence type="ECO:0000256" key="12">
    <source>
        <dbReference type="SAM" id="Coils"/>
    </source>
</evidence>
<protein>
    <recommendedName>
        <fullName evidence="10">CXXC-type zinc finger protein 1</fullName>
    </recommendedName>
    <alternativeName>
        <fullName evidence="11">PHD finger and CXXC domain-containing protein 1</fullName>
    </alternativeName>
</protein>
<dbReference type="Pfam" id="PF12269">
    <property type="entry name" value="CpG_bind_C"/>
    <property type="match status" value="1"/>
</dbReference>
<evidence type="ECO:0000256" key="6">
    <source>
        <dbReference type="ARBA" id="ARBA00023015"/>
    </source>
</evidence>
<keyword evidence="9" id="KW-0539">Nucleus</keyword>
<dbReference type="PANTHER" id="PTHR46174:SF1">
    <property type="entry name" value="CXXC-TYPE ZINC FINGER PROTEIN 1"/>
    <property type="match status" value="1"/>
</dbReference>
<evidence type="ECO:0000256" key="5">
    <source>
        <dbReference type="ARBA" id="ARBA00022833"/>
    </source>
</evidence>
<keyword evidence="8" id="KW-0804">Transcription</keyword>
<dbReference type="PROSITE" id="PS51058">
    <property type="entry name" value="ZF_CXXC"/>
    <property type="match status" value="1"/>
</dbReference>
<dbReference type="GO" id="GO:0008270">
    <property type="term" value="F:zinc ion binding"/>
    <property type="evidence" value="ECO:0007669"/>
    <property type="project" value="UniProtKB-KW"/>
</dbReference>
<dbReference type="Proteomes" id="UP000466442">
    <property type="component" value="Unassembled WGS sequence"/>
</dbReference>
<dbReference type="Gene3D" id="3.30.40.10">
    <property type="entry name" value="Zinc/RING finger domain, C3HC4 (zinc finger)"/>
    <property type="match status" value="1"/>
</dbReference>
<dbReference type="SUPFAM" id="SSF57903">
    <property type="entry name" value="FYVE/PHD zinc finger"/>
    <property type="match status" value="1"/>
</dbReference>
<keyword evidence="7" id="KW-0238">DNA-binding</keyword>
<dbReference type="GO" id="GO:0003677">
    <property type="term" value="F:DNA binding"/>
    <property type="evidence" value="ECO:0007669"/>
    <property type="project" value="UniProtKB-KW"/>
</dbReference>
<feature type="region of interest" description="Disordered" evidence="13">
    <location>
        <begin position="488"/>
        <end position="531"/>
    </location>
</feature>
<dbReference type="InterPro" id="IPR001965">
    <property type="entry name" value="Znf_PHD"/>
</dbReference>
<dbReference type="AlphaFoldDB" id="A0A6A4JK12"/>
<evidence type="ECO:0000256" key="8">
    <source>
        <dbReference type="ARBA" id="ARBA00023163"/>
    </source>
</evidence>
<dbReference type="PANTHER" id="PTHR46174">
    <property type="entry name" value="CXXC-TYPE ZINC FINGER PROTEIN 1"/>
    <property type="match status" value="1"/>
</dbReference>
<keyword evidence="5" id="KW-0862">Zinc</keyword>
<name>A0A6A4JK12_APOLU</name>
<evidence type="ECO:0000256" key="1">
    <source>
        <dbReference type="ARBA" id="ARBA00004123"/>
    </source>
</evidence>
<dbReference type="InterPro" id="IPR002857">
    <property type="entry name" value="Znf_CXXC"/>
</dbReference>
<dbReference type="InterPro" id="IPR037869">
    <property type="entry name" value="Spp1/CFP1"/>
</dbReference>
<dbReference type="InterPro" id="IPR022056">
    <property type="entry name" value="CpG-bd_C"/>
</dbReference>
<comment type="subcellular location">
    <subcellularLocation>
        <location evidence="1">Nucleus</location>
    </subcellularLocation>
</comment>
<organism evidence="14 15">
    <name type="scientific">Apolygus lucorum</name>
    <name type="common">Small green plant bug</name>
    <name type="synonym">Lygocoris lucorum</name>
    <dbReference type="NCBI Taxonomy" id="248454"/>
    <lineage>
        <taxon>Eukaryota</taxon>
        <taxon>Metazoa</taxon>
        <taxon>Ecdysozoa</taxon>
        <taxon>Arthropoda</taxon>
        <taxon>Hexapoda</taxon>
        <taxon>Insecta</taxon>
        <taxon>Pterygota</taxon>
        <taxon>Neoptera</taxon>
        <taxon>Paraneoptera</taxon>
        <taxon>Hemiptera</taxon>
        <taxon>Heteroptera</taxon>
        <taxon>Panheteroptera</taxon>
        <taxon>Cimicomorpha</taxon>
        <taxon>Miridae</taxon>
        <taxon>Mirini</taxon>
        <taxon>Apolygus</taxon>
    </lineage>
</organism>
<evidence type="ECO:0000256" key="9">
    <source>
        <dbReference type="ARBA" id="ARBA00023242"/>
    </source>
</evidence>
<keyword evidence="2" id="KW-0597">Phosphoprotein</keyword>
<sequence>MLSREEIARQFELPERKSKIATLLKQDGQVYCVCRSTDSSRFMIGCDLCEEWFHGDCIGISKKDSKNIKQYFCEKCQLDDPTLSIVFKSSKPAGDSDDAFEMAIPKPRPPKREHKTPETKISKKYKSSSSKSGGCGECSNCCRSSNCGTCKNCKDSRKHSRKPKEKCLLRICKRKKTSSHGTKRKGEDSDSEEEVLVGSAYKLGMQCYGPGCTLSALPNSKYCSQKCGVKLATNRIFHVLPQRLQDQSISASLAEEHDKKELESIREKLAMARSLLHDLDRQHQKLDKVIERAKNIYADEDEDKYRKNKRKETEEESSIYCVTCGHEIHTGSALKHMEKCFNKYESQASFGSIYKTRIEGNNMFCDFYNPVNRTYCKRLRVLCPEHQKDPKIDPNEVCGCPFVKNVFEVTNDICREPKKYCQRHHCWEKLRRAEIDMERVRQWLKIDELLEQERQVKQKMSQRAGVLALMLHSTYDHDANKQEEELRMKQEEEMRMNQLRSDQAENYNEQFENVQRSSKNKKHRKSSQSRS</sequence>
<keyword evidence="15" id="KW-1185">Reference proteome</keyword>
<keyword evidence="6" id="KW-0805">Transcription regulation</keyword>
<dbReference type="EMBL" id="WIXP02000004">
    <property type="protein sequence ID" value="KAF6212007.1"/>
    <property type="molecule type" value="Genomic_DNA"/>
</dbReference>
<comment type="caution">
    <text evidence="14">The sequence shown here is derived from an EMBL/GenBank/DDBJ whole genome shotgun (WGS) entry which is preliminary data.</text>
</comment>
<keyword evidence="4" id="KW-0863">Zinc-finger</keyword>
<evidence type="ECO:0000313" key="14">
    <source>
        <dbReference type="EMBL" id="KAF6212007.1"/>
    </source>
</evidence>
<evidence type="ECO:0000256" key="10">
    <source>
        <dbReference type="ARBA" id="ARBA00023828"/>
    </source>
</evidence>
<accession>A0A6A4JK12</accession>
<dbReference type="GO" id="GO:0048188">
    <property type="term" value="C:Set1C/COMPASS complex"/>
    <property type="evidence" value="ECO:0007669"/>
    <property type="project" value="InterPro"/>
</dbReference>
<dbReference type="InterPro" id="IPR019787">
    <property type="entry name" value="Znf_PHD-finger"/>
</dbReference>
<feature type="compositionally biased region" description="Polar residues" evidence="13">
    <location>
        <begin position="498"/>
        <end position="515"/>
    </location>
</feature>
<dbReference type="PROSITE" id="PS01359">
    <property type="entry name" value="ZF_PHD_1"/>
    <property type="match status" value="1"/>
</dbReference>
<evidence type="ECO:0000256" key="3">
    <source>
        <dbReference type="ARBA" id="ARBA00022723"/>
    </source>
</evidence>
<dbReference type="InterPro" id="IPR019786">
    <property type="entry name" value="Zinc_finger_PHD-type_CS"/>
</dbReference>
<gene>
    <name evidence="14" type="ORF">GE061_012525</name>
</gene>
<evidence type="ECO:0000256" key="4">
    <source>
        <dbReference type="ARBA" id="ARBA00022771"/>
    </source>
</evidence>
<evidence type="ECO:0000313" key="15">
    <source>
        <dbReference type="Proteomes" id="UP000466442"/>
    </source>
</evidence>
<dbReference type="GO" id="GO:0045893">
    <property type="term" value="P:positive regulation of DNA-templated transcription"/>
    <property type="evidence" value="ECO:0007669"/>
    <property type="project" value="TreeGrafter"/>
</dbReference>
<dbReference type="Pfam" id="PF00628">
    <property type="entry name" value="PHD"/>
    <property type="match status" value="1"/>
</dbReference>
<evidence type="ECO:0000256" key="7">
    <source>
        <dbReference type="ARBA" id="ARBA00023125"/>
    </source>
</evidence>
<feature type="coiled-coil region" evidence="12">
    <location>
        <begin position="262"/>
        <end position="296"/>
    </location>
</feature>
<keyword evidence="3" id="KW-0479">Metal-binding</keyword>
<proteinExistence type="predicted"/>
<evidence type="ECO:0000256" key="2">
    <source>
        <dbReference type="ARBA" id="ARBA00022553"/>
    </source>
</evidence>
<dbReference type="FunFam" id="3.30.40.10:FF:000138">
    <property type="entry name" value="CXXC-type zinc finger protein 1"/>
    <property type="match status" value="1"/>
</dbReference>
<feature type="region of interest" description="Disordered" evidence="13">
    <location>
        <begin position="94"/>
        <end position="133"/>
    </location>
</feature>
<evidence type="ECO:0000256" key="13">
    <source>
        <dbReference type="SAM" id="MobiDB-lite"/>
    </source>
</evidence>
<keyword evidence="12" id="KW-0175">Coiled coil</keyword>
<dbReference type="SMART" id="SM00249">
    <property type="entry name" value="PHD"/>
    <property type="match status" value="1"/>
</dbReference>
<reference evidence="14" key="1">
    <citation type="journal article" date="2021" name="Mol. Ecol. Resour.">
        <title>Apolygus lucorum genome provides insights into omnivorousness and mesophyll feeding.</title>
        <authorList>
            <person name="Liu Y."/>
            <person name="Liu H."/>
            <person name="Wang H."/>
            <person name="Huang T."/>
            <person name="Liu B."/>
            <person name="Yang B."/>
            <person name="Yin L."/>
            <person name="Li B."/>
            <person name="Zhang Y."/>
            <person name="Zhang S."/>
            <person name="Jiang F."/>
            <person name="Zhang X."/>
            <person name="Ren Y."/>
            <person name="Wang B."/>
            <person name="Wang S."/>
            <person name="Lu Y."/>
            <person name="Wu K."/>
            <person name="Fan W."/>
            <person name="Wang G."/>
        </authorList>
    </citation>
    <scope>NUCLEOTIDE SEQUENCE</scope>
    <source>
        <strain evidence="14">12Hb</strain>
    </source>
</reference>
<dbReference type="OrthoDB" id="419183at2759"/>
<dbReference type="InterPro" id="IPR011011">
    <property type="entry name" value="Znf_FYVE_PHD"/>
</dbReference>
<evidence type="ECO:0000256" key="11">
    <source>
        <dbReference type="ARBA" id="ARBA00081451"/>
    </source>
</evidence>
<dbReference type="PROSITE" id="PS50016">
    <property type="entry name" value="ZF_PHD_2"/>
    <property type="match status" value="1"/>
</dbReference>
<feature type="compositionally biased region" description="Basic residues" evidence="13">
    <location>
        <begin position="518"/>
        <end position="531"/>
    </location>
</feature>